<proteinExistence type="predicted"/>
<protein>
    <submittedName>
        <fullName evidence="1">Uncharacterized protein</fullName>
    </submittedName>
</protein>
<reference evidence="1" key="1">
    <citation type="submission" date="2014-11" db="EMBL/GenBank/DDBJ databases">
        <authorList>
            <person name="Amaro Gonzalez C."/>
        </authorList>
    </citation>
    <scope>NUCLEOTIDE SEQUENCE</scope>
</reference>
<dbReference type="AlphaFoldDB" id="A0A0E9QPT5"/>
<organism evidence="1">
    <name type="scientific">Anguilla anguilla</name>
    <name type="common">European freshwater eel</name>
    <name type="synonym">Muraena anguilla</name>
    <dbReference type="NCBI Taxonomy" id="7936"/>
    <lineage>
        <taxon>Eukaryota</taxon>
        <taxon>Metazoa</taxon>
        <taxon>Chordata</taxon>
        <taxon>Craniata</taxon>
        <taxon>Vertebrata</taxon>
        <taxon>Euteleostomi</taxon>
        <taxon>Actinopterygii</taxon>
        <taxon>Neopterygii</taxon>
        <taxon>Teleostei</taxon>
        <taxon>Anguilliformes</taxon>
        <taxon>Anguillidae</taxon>
        <taxon>Anguilla</taxon>
    </lineage>
</organism>
<accession>A0A0E9QPT5</accession>
<reference evidence="1" key="2">
    <citation type="journal article" date="2015" name="Fish Shellfish Immunol.">
        <title>Early steps in the European eel (Anguilla anguilla)-Vibrio vulnificus interaction in the gills: Role of the RtxA13 toxin.</title>
        <authorList>
            <person name="Callol A."/>
            <person name="Pajuelo D."/>
            <person name="Ebbesson L."/>
            <person name="Teles M."/>
            <person name="MacKenzie S."/>
            <person name="Amaro C."/>
        </authorList>
    </citation>
    <scope>NUCLEOTIDE SEQUENCE</scope>
</reference>
<evidence type="ECO:0000313" key="1">
    <source>
        <dbReference type="EMBL" id="JAH18487.1"/>
    </source>
</evidence>
<sequence length="54" mass="6493">MEKKSWRCIGYFIQVHFRLAAHRHTSDWLPTARSHCQFVIMKNWCFPKQNSQAA</sequence>
<dbReference type="EMBL" id="GBXM01090090">
    <property type="protein sequence ID" value="JAH18487.1"/>
    <property type="molecule type" value="Transcribed_RNA"/>
</dbReference>
<name>A0A0E9QPT5_ANGAN</name>